<evidence type="ECO:0000313" key="3">
    <source>
        <dbReference type="Proteomes" id="UP001500363"/>
    </source>
</evidence>
<feature type="domain" description="CASTOR ACT" evidence="1">
    <location>
        <begin position="51"/>
        <end position="112"/>
    </location>
</feature>
<dbReference type="Proteomes" id="UP001500363">
    <property type="component" value="Unassembled WGS sequence"/>
</dbReference>
<dbReference type="Gene3D" id="3.30.2130.10">
    <property type="entry name" value="VC0802-like"/>
    <property type="match status" value="1"/>
</dbReference>
<protein>
    <submittedName>
        <fullName evidence="2">ACT domain-containing protein</fullName>
    </submittedName>
</protein>
<dbReference type="Pfam" id="PF13840">
    <property type="entry name" value="ACT_7"/>
    <property type="match status" value="1"/>
</dbReference>
<accession>A0ABN2AC17</accession>
<dbReference type="InterPro" id="IPR027795">
    <property type="entry name" value="CASTOR_ACT_dom"/>
</dbReference>
<reference evidence="2 3" key="1">
    <citation type="journal article" date="2019" name="Int. J. Syst. Evol. Microbiol.">
        <title>The Global Catalogue of Microorganisms (GCM) 10K type strain sequencing project: providing services to taxonomists for standard genome sequencing and annotation.</title>
        <authorList>
            <consortium name="The Broad Institute Genomics Platform"/>
            <consortium name="The Broad Institute Genome Sequencing Center for Infectious Disease"/>
            <person name="Wu L."/>
            <person name="Ma J."/>
        </authorList>
    </citation>
    <scope>NUCLEOTIDE SEQUENCE [LARGE SCALE GENOMIC DNA]</scope>
    <source>
        <strain evidence="2 3">JCM 14303</strain>
    </source>
</reference>
<sequence length="120" mass="12442">MPAQTLTVLPPTFSIEHHAGAAPQLPSGDWWAMSRTPEGVTVLAELTGDSSAEPWRAFYNHAAHDLDQPGMLAAIVQPLAAAGLSVFAASTYQADLVLVAADALDQAIATLEAAGHTVVV</sequence>
<name>A0ABN2AC17_9ACTN</name>
<evidence type="ECO:0000313" key="2">
    <source>
        <dbReference type="EMBL" id="GAA1515819.1"/>
    </source>
</evidence>
<comment type="caution">
    <text evidence="2">The sequence shown here is derived from an EMBL/GenBank/DDBJ whole genome shotgun (WGS) entry which is preliminary data.</text>
</comment>
<evidence type="ECO:0000259" key="1">
    <source>
        <dbReference type="Pfam" id="PF13840"/>
    </source>
</evidence>
<keyword evidence="3" id="KW-1185">Reference proteome</keyword>
<dbReference type="EMBL" id="BAAANC010000001">
    <property type="protein sequence ID" value="GAA1515819.1"/>
    <property type="molecule type" value="Genomic_DNA"/>
</dbReference>
<dbReference type="RefSeq" id="WP_344170859.1">
    <property type="nucleotide sequence ID" value="NZ_BAAANC010000001.1"/>
</dbReference>
<gene>
    <name evidence="2" type="ORF">GCM10009741_13030</name>
</gene>
<dbReference type="InterPro" id="IPR045865">
    <property type="entry name" value="ACT-like_dom_sf"/>
</dbReference>
<dbReference type="SUPFAM" id="SSF55021">
    <property type="entry name" value="ACT-like"/>
    <property type="match status" value="1"/>
</dbReference>
<organism evidence="2 3">
    <name type="scientific">Kribbella lupini</name>
    <dbReference type="NCBI Taxonomy" id="291602"/>
    <lineage>
        <taxon>Bacteria</taxon>
        <taxon>Bacillati</taxon>
        <taxon>Actinomycetota</taxon>
        <taxon>Actinomycetes</taxon>
        <taxon>Propionibacteriales</taxon>
        <taxon>Kribbellaceae</taxon>
        <taxon>Kribbella</taxon>
    </lineage>
</organism>
<proteinExistence type="predicted"/>